<protein>
    <recommendedName>
        <fullName evidence="1">Reverse transcriptase zinc-binding domain-containing protein</fullName>
    </recommendedName>
</protein>
<organism evidence="2 3">
    <name type="scientific">Heracleum sosnowskyi</name>
    <dbReference type="NCBI Taxonomy" id="360622"/>
    <lineage>
        <taxon>Eukaryota</taxon>
        <taxon>Viridiplantae</taxon>
        <taxon>Streptophyta</taxon>
        <taxon>Embryophyta</taxon>
        <taxon>Tracheophyta</taxon>
        <taxon>Spermatophyta</taxon>
        <taxon>Magnoliopsida</taxon>
        <taxon>eudicotyledons</taxon>
        <taxon>Gunneridae</taxon>
        <taxon>Pentapetalae</taxon>
        <taxon>asterids</taxon>
        <taxon>campanulids</taxon>
        <taxon>Apiales</taxon>
        <taxon>Apiaceae</taxon>
        <taxon>Apioideae</taxon>
        <taxon>apioid superclade</taxon>
        <taxon>Tordylieae</taxon>
        <taxon>Tordyliinae</taxon>
        <taxon>Heracleum</taxon>
    </lineage>
</organism>
<name>A0AAD8MZC0_9APIA</name>
<dbReference type="Pfam" id="PF13966">
    <property type="entry name" value="zf-RVT"/>
    <property type="match status" value="1"/>
</dbReference>
<sequence length="184" mass="20971">MIWNLDGPPKLSHFLWRVCTGSMAVMERLQYRHISQTTQCPICEAEIESLSHTLFVCKYAQDIWSHSPYLKLLPEAPNLNIEERLNWLANKLDKNELRLIASLMWAAWSCRNIAFFENLNPNANQVATGFARLSADYKKYAKLVFGGNAGTVILSSARWRTPEVGWVKVNTDAHIRIGSYVGMV</sequence>
<accession>A0AAD8MZC0</accession>
<comment type="caution">
    <text evidence="2">The sequence shown here is derived from an EMBL/GenBank/DDBJ whole genome shotgun (WGS) entry which is preliminary data.</text>
</comment>
<dbReference type="EMBL" id="JAUIZM010000002">
    <property type="protein sequence ID" value="KAK1395820.1"/>
    <property type="molecule type" value="Genomic_DNA"/>
</dbReference>
<dbReference type="Proteomes" id="UP001237642">
    <property type="component" value="Unassembled WGS sequence"/>
</dbReference>
<dbReference type="InterPro" id="IPR026960">
    <property type="entry name" value="RVT-Znf"/>
</dbReference>
<proteinExistence type="predicted"/>
<evidence type="ECO:0000259" key="1">
    <source>
        <dbReference type="Pfam" id="PF13966"/>
    </source>
</evidence>
<dbReference type="AlphaFoldDB" id="A0AAD8MZC0"/>
<reference evidence="2" key="2">
    <citation type="submission" date="2023-05" db="EMBL/GenBank/DDBJ databases">
        <authorList>
            <person name="Schelkunov M.I."/>
        </authorList>
    </citation>
    <scope>NUCLEOTIDE SEQUENCE</scope>
    <source>
        <strain evidence="2">Hsosn_3</strain>
        <tissue evidence="2">Leaf</tissue>
    </source>
</reference>
<feature type="domain" description="Reverse transcriptase zinc-binding" evidence="1">
    <location>
        <begin position="1"/>
        <end position="64"/>
    </location>
</feature>
<evidence type="ECO:0000313" key="2">
    <source>
        <dbReference type="EMBL" id="KAK1395820.1"/>
    </source>
</evidence>
<keyword evidence="3" id="KW-1185">Reference proteome</keyword>
<reference evidence="2" key="1">
    <citation type="submission" date="2023-02" db="EMBL/GenBank/DDBJ databases">
        <title>Genome of toxic invasive species Heracleum sosnowskyi carries increased number of genes despite the absence of recent whole-genome duplications.</title>
        <authorList>
            <person name="Schelkunov M."/>
            <person name="Shtratnikova V."/>
            <person name="Makarenko M."/>
            <person name="Klepikova A."/>
            <person name="Omelchenko D."/>
            <person name="Novikova G."/>
            <person name="Obukhova E."/>
            <person name="Bogdanov V."/>
            <person name="Penin A."/>
            <person name="Logacheva M."/>
        </authorList>
    </citation>
    <scope>NUCLEOTIDE SEQUENCE</scope>
    <source>
        <strain evidence="2">Hsosn_3</strain>
        <tissue evidence="2">Leaf</tissue>
    </source>
</reference>
<gene>
    <name evidence="2" type="ORF">POM88_005683</name>
</gene>
<evidence type="ECO:0000313" key="3">
    <source>
        <dbReference type="Proteomes" id="UP001237642"/>
    </source>
</evidence>